<reference evidence="8" key="1">
    <citation type="submission" date="2013-03" db="EMBL/GenBank/DDBJ databases">
        <title>The Genome Sequence of Anopheles christyi ACHKN1017.</title>
        <authorList>
            <consortium name="The Broad Institute Genomics Platform"/>
            <person name="Neafsey D.E."/>
            <person name="Besansky N."/>
            <person name="Walker B."/>
            <person name="Young S.K."/>
            <person name="Zeng Q."/>
            <person name="Gargeya S."/>
            <person name="Fitzgerald M."/>
            <person name="Haas B."/>
            <person name="Abouelleil A."/>
            <person name="Allen A.W."/>
            <person name="Alvarado L."/>
            <person name="Arachchi H.M."/>
            <person name="Berlin A.M."/>
            <person name="Chapman S.B."/>
            <person name="Gainer-Dewar J."/>
            <person name="Goldberg J."/>
            <person name="Griggs A."/>
            <person name="Gujja S."/>
            <person name="Hansen M."/>
            <person name="Howarth C."/>
            <person name="Imamovic A."/>
            <person name="Ireland A."/>
            <person name="Larimer J."/>
            <person name="McCowan C."/>
            <person name="Murphy C."/>
            <person name="Pearson M."/>
            <person name="Poon T.W."/>
            <person name="Priest M."/>
            <person name="Roberts A."/>
            <person name="Saif S."/>
            <person name="Shea T."/>
            <person name="Sisk P."/>
            <person name="Sykes S."/>
            <person name="Wortman J."/>
            <person name="Nusbaum C."/>
            <person name="Birren B."/>
        </authorList>
    </citation>
    <scope>NUCLEOTIDE SEQUENCE [LARGE SCALE GENOMIC DNA]</scope>
    <source>
        <strain evidence="8">ACHKN1017</strain>
    </source>
</reference>
<dbReference type="Proteomes" id="UP000075881">
    <property type="component" value="Unassembled WGS sequence"/>
</dbReference>
<name>A0A182K654_9DIPT</name>
<dbReference type="SUPFAM" id="SSF57283">
    <property type="entry name" value="PMP inhibitors"/>
    <property type="match status" value="1"/>
</dbReference>
<keyword evidence="8" id="KW-1185">Reference proteome</keyword>
<evidence type="ECO:0000313" key="8">
    <source>
        <dbReference type="Proteomes" id="UP000075881"/>
    </source>
</evidence>
<dbReference type="EnsemblMetazoa" id="ACHR006239-RA">
    <property type="protein sequence ID" value="ACHR006239-PA"/>
    <property type="gene ID" value="ACHR006239"/>
</dbReference>
<evidence type="ECO:0000256" key="5">
    <source>
        <dbReference type="ARBA" id="ARBA00029459"/>
    </source>
</evidence>
<evidence type="ECO:0000256" key="6">
    <source>
        <dbReference type="SAM" id="SignalP"/>
    </source>
</evidence>
<dbReference type="AlphaFoldDB" id="A0A182K654"/>
<feature type="chain" id="PRO_5008125069" description="Pacifastin domain-containing protein" evidence="6">
    <location>
        <begin position="23"/>
        <end position="119"/>
    </location>
</feature>
<evidence type="ECO:0000256" key="1">
    <source>
        <dbReference type="ARBA" id="ARBA00004613"/>
    </source>
</evidence>
<keyword evidence="6" id="KW-0732">Signal</keyword>
<dbReference type="VEuPathDB" id="VectorBase:ACHR006239"/>
<evidence type="ECO:0000256" key="3">
    <source>
        <dbReference type="ARBA" id="ARBA00022690"/>
    </source>
</evidence>
<dbReference type="GO" id="GO:0004867">
    <property type="term" value="F:serine-type endopeptidase inhibitor activity"/>
    <property type="evidence" value="ECO:0007669"/>
    <property type="project" value="UniProtKB-KW"/>
</dbReference>
<sequence>MRLSVIIDGIVFLALTIASSSATPGADEYRRYRRTMGTGENFINCLAIGNATQRICSYDLHLLEAIERQQRNGSRPCPEGKVFHHHCNVCKCGRAGAFECSTDLCGEDFFHSTGLPRYW</sequence>
<dbReference type="InterPro" id="IPR036201">
    <property type="entry name" value="Pacifastin_dom_sf"/>
</dbReference>
<comment type="subcellular location">
    <subcellularLocation>
        <location evidence="1">Secreted</location>
    </subcellularLocation>
</comment>
<evidence type="ECO:0008006" key="9">
    <source>
        <dbReference type="Google" id="ProtNLM"/>
    </source>
</evidence>
<keyword evidence="4" id="KW-0722">Serine protease inhibitor</keyword>
<feature type="signal peptide" evidence="6">
    <location>
        <begin position="1"/>
        <end position="22"/>
    </location>
</feature>
<evidence type="ECO:0000256" key="2">
    <source>
        <dbReference type="ARBA" id="ARBA00022525"/>
    </source>
</evidence>
<proteinExistence type="inferred from homology"/>
<organism evidence="7 8">
    <name type="scientific">Anopheles christyi</name>
    <dbReference type="NCBI Taxonomy" id="43041"/>
    <lineage>
        <taxon>Eukaryota</taxon>
        <taxon>Metazoa</taxon>
        <taxon>Ecdysozoa</taxon>
        <taxon>Arthropoda</taxon>
        <taxon>Hexapoda</taxon>
        <taxon>Insecta</taxon>
        <taxon>Pterygota</taxon>
        <taxon>Neoptera</taxon>
        <taxon>Endopterygota</taxon>
        <taxon>Diptera</taxon>
        <taxon>Nematocera</taxon>
        <taxon>Culicoidea</taxon>
        <taxon>Culicidae</taxon>
        <taxon>Anophelinae</taxon>
        <taxon>Anopheles</taxon>
    </lineage>
</organism>
<comment type="similarity">
    <text evidence="5">Belongs to the protease inhibitor I19 family.</text>
</comment>
<reference evidence="7" key="2">
    <citation type="submission" date="2020-05" db="UniProtKB">
        <authorList>
            <consortium name="EnsemblMetazoa"/>
        </authorList>
    </citation>
    <scope>IDENTIFICATION</scope>
    <source>
        <strain evidence="7">ACHKN1017</strain>
    </source>
</reference>
<keyword evidence="3" id="KW-0646">Protease inhibitor</keyword>
<accession>A0A182K654</accession>
<evidence type="ECO:0000256" key="4">
    <source>
        <dbReference type="ARBA" id="ARBA00022900"/>
    </source>
</evidence>
<dbReference type="GO" id="GO:0005576">
    <property type="term" value="C:extracellular region"/>
    <property type="evidence" value="ECO:0007669"/>
    <property type="project" value="UniProtKB-SubCell"/>
</dbReference>
<keyword evidence="2" id="KW-0964">Secreted</keyword>
<protein>
    <recommendedName>
        <fullName evidence="9">Pacifastin domain-containing protein</fullName>
    </recommendedName>
</protein>
<evidence type="ECO:0000313" key="7">
    <source>
        <dbReference type="EnsemblMetazoa" id="ACHR006239-PA"/>
    </source>
</evidence>